<feature type="binding site" evidence="8">
    <location>
        <position position="55"/>
    </location>
    <ligand>
        <name>Mg(2+)</name>
        <dbReference type="ChEBI" id="CHEBI:18420"/>
    </ligand>
</feature>
<dbReference type="GO" id="GO:0042803">
    <property type="term" value="F:protein homodimerization activity"/>
    <property type="evidence" value="ECO:0007669"/>
    <property type="project" value="UniProtKB-ARBA"/>
</dbReference>
<reference evidence="9 10" key="1">
    <citation type="submission" date="2014-04" db="EMBL/GenBank/DDBJ databases">
        <title>Draft genome sequence of Photobacterium halotolerans S2753: a solonamide, ngercheumicin and holomycin producer.</title>
        <authorList>
            <person name="Machado H.R."/>
            <person name="Gram L."/>
        </authorList>
    </citation>
    <scope>NUCLEOTIDE SEQUENCE [LARGE SCALE GENOMIC DNA]</scope>
    <source>
        <strain evidence="9 10">S2753</strain>
    </source>
</reference>
<dbReference type="InterPro" id="IPR004472">
    <property type="entry name" value="DTB_synth_BioD"/>
</dbReference>
<dbReference type="Gene3D" id="3.40.50.300">
    <property type="entry name" value="P-loop containing nucleotide triphosphate hydrolases"/>
    <property type="match status" value="1"/>
</dbReference>
<keyword evidence="7 8" id="KW-0460">Magnesium</keyword>
<keyword evidence="3 8" id="KW-0479">Metal-binding</keyword>
<feature type="binding site" evidence="8">
    <location>
        <position position="55"/>
    </location>
    <ligand>
        <name>ATP</name>
        <dbReference type="ChEBI" id="CHEBI:30616"/>
    </ligand>
</feature>
<keyword evidence="6 8" id="KW-0067">ATP-binding</keyword>
<evidence type="ECO:0000256" key="3">
    <source>
        <dbReference type="ARBA" id="ARBA00022723"/>
    </source>
</evidence>
<keyword evidence="2 8" id="KW-0436">Ligase</keyword>
<dbReference type="RefSeq" id="WP_036750760.1">
    <property type="nucleotide sequence ID" value="NZ_JAGSGC010000012.1"/>
</dbReference>
<dbReference type="GO" id="GO:0005524">
    <property type="term" value="F:ATP binding"/>
    <property type="evidence" value="ECO:0007669"/>
    <property type="project" value="UniProtKB-UniRule"/>
</dbReference>
<dbReference type="HAMAP" id="MF_00336">
    <property type="entry name" value="BioD"/>
    <property type="match status" value="1"/>
</dbReference>
<dbReference type="CDD" id="cd03109">
    <property type="entry name" value="DTBS"/>
    <property type="match status" value="1"/>
</dbReference>
<evidence type="ECO:0000256" key="6">
    <source>
        <dbReference type="ARBA" id="ARBA00022840"/>
    </source>
</evidence>
<evidence type="ECO:0000256" key="7">
    <source>
        <dbReference type="ARBA" id="ARBA00022842"/>
    </source>
</evidence>
<dbReference type="PANTHER" id="PTHR43210">
    <property type="entry name" value="DETHIOBIOTIN SYNTHETASE"/>
    <property type="match status" value="1"/>
</dbReference>
<comment type="caution">
    <text evidence="8">Lacks conserved residue(s) required for the propagation of feature annotation.</text>
</comment>
<accession>A0A066RPN8</accession>
<comment type="function">
    <text evidence="8">Catalyzes a mechanistically unusual reaction, the ATP-dependent insertion of CO2 between the N7 and N8 nitrogen atoms of 7,8-diaminopelargonic acid (DAPA, also called 7,8-diammoniononanoate) to form a ureido ring.</text>
</comment>
<dbReference type="AlphaFoldDB" id="A0A066RPN8"/>
<evidence type="ECO:0000256" key="8">
    <source>
        <dbReference type="HAMAP-Rule" id="MF_00336"/>
    </source>
</evidence>
<evidence type="ECO:0000256" key="4">
    <source>
        <dbReference type="ARBA" id="ARBA00022741"/>
    </source>
</evidence>
<evidence type="ECO:0000256" key="2">
    <source>
        <dbReference type="ARBA" id="ARBA00022598"/>
    </source>
</evidence>
<comment type="catalytic activity">
    <reaction evidence="8">
        <text>(7R,8S)-7,8-diammoniononanoate + CO2 + ATP = (4R,5S)-dethiobiotin + ADP + phosphate + 3 H(+)</text>
        <dbReference type="Rhea" id="RHEA:15805"/>
        <dbReference type="ChEBI" id="CHEBI:15378"/>
        <dbReference type="ChEBI" id="CHEBI:16526"/>
        <dbReference type="ChEBI" id="CHEBI:30616"/>
        <dbReference type="ChEBI" id="CHEBI:43474"/>
        <dbReference type="ChEBI" id="CHEBI:149469"/>
        <dbReference type="ChEBI" id="CHEBI:149473"/>
        <dbReference type="ChEBI" id="CHEBI:456216"/>
        <dbReference type="EC" id="6.3.3.3"/>
    </reaction>
</comment>
<evidence type="ECO:0000256" key="1">
    <source>
        <dbReference type="ARBA" id="ARBA00022490"/>
    </source>
</evidence>
<dbReference type="EC" id="6.3.3.3" evidence="8"/>
<comment type="subunit">
    <text evidence="8">Homodimer.</text>
</comment>
<comment type="pathway">
    <text evidence="8">Cofactor biosynthesis; biotin biosynthesis; biotin from 7,8-diaminononanoate: step 1/2.</text>
</comment>
<feature type="binding site" evidence="8">
    <location>
        <position position="42"/>
    </location>
    <ligand>
        <name>substrate</name>
    </ligand>
</feature>
<dbReference type="PIRSF" id="PIRSF006755">
    <property type="entry name" value="DTB_synth"/>
    <property type="match status" value="1"/>
</dbReference>
<dbReference type="NCBIfam" id="TIGR00347">
    <property type="entry name" value="bioD"/>
    <property type="match status" value="1"/>
</dbReference>
<dbReference type="OrthoDB" id="9802097at2"/>
<evidence type="ECO:0000256" key="5">
    <source>
        <dbReference type="ARBA" id="ARBA00022756"/>
    </source>
</evidence>
<dbReference type="Pfam" id="PF13500">
    <property type="entry name" value="AAA_26"/>
    <property type="match status" value="1"/>
</dbReference>
<dbReference type="STRING" id="1654360.EA58_07435"/>
<evidence type="ECO:0000313" key="9">
    <source>
        <dbReference type="EMBL" id="KDM92314.1"/>
    </source>
</evidence>
<comment type="caution">
    <text evidence="9">The sequence shown here is derived from an EMBL/GenBank/DDBJ whole genome shotgun (WGS) entry which is preliminary data.</text>
</comment>
<keyword evidence="1 8" id="KW-0963">Cytoplasm</keyword>
<dbReference type="InterPro" id="IPR027417">
    <property type="entry name" value="P-loop_NTPase"/>
</dbReference>
<dbReference type="GO" id="GO:0004141">
    <property type="term" value="F:dethiobiotin synthase activity"/>
    <property type="evidence" value="ECO:0007669"/>
    <property type="project" value="UniProtKB-UniRule"/>
</dbReference>
<dbReference type="Proteomes" id="UP000027192">
    <property type="component" value="Unassembled WGS sequence"/>
</dbReference>
<keyword evidence="5 8" id="KW-0093">Biotin biosynthesis</keyword>
<dbReference type="SUPFAM" id="SSF52540">
    <property type="entry name" value="P-loop containing nucleoside triphosphate hydrolases"/>
    <property type="match status" value="1"/>
</dbReference>
<feature type="binding site" evidence="8">
    <location>
        <position position="17"/>
    </location>
    <ligand>
        <name>Mg(2+)</name>
        <dbReference type="ChEBI" id="CHEBI:18420"/>
    </ligand>
</feature>
<dbReference type="PANTHER" id="PTHR43210:SF5">
    <property type="entry name" value="DETHIOBIOTIN SYNTHETASE"/>
    <property type="match status" value="1"/>
</dbReference>
<comment type="subcellular location">
    <subcellularLocation>
        <location evidence="8">Cytoplasm</location>
    </subcellularLocation>
</comment>
<name>A0A066RPN8_9GAMM</name>
<keyword evidence="10" id="KW-1185">Reference proteome</keyword>
<protein>
    <recommendedName>
        <fullName evidence="8">ATP-dependent dethiobiotin synthetase BioD</fullName>
        <ecNumber evidence="8">6.3.3.3</ecNumber>
    </recommendedName>
    <alternativeName>
        <fullName evidence="8">DTB synthetase</fullName>
        <shortName evidence="8">DTBS</shortName>
    </alternativeName>
    <alternativeName>
        <fullName evidence="8">Dethiobiotin synthase</fullName>
    </alternativeName>
</protein>
<dbReference type="GO" id="GO:0005829">
    <property type="term" value="C:cytosol"/>
    <property type="evidence" value="ECO:0007669"/>
    <property type="project" value="TreeGrafter"/>
</dbReference>
<feature type="binding site" evidence="8">
    <location>
        <position position="116"/>
    </location>
    <ligand>
        <name>Mg(2+)</name>
        <dbReference type="ChEBI" id="CHEBI:18420"/>
    </ligand>
</feature>
<dbReference type="FunFam" id="3.40.50.300:FF:000292">
    <property type="entry name" value="ATP-dependent dethiobiotin synthetase BioD"/>
    <property type="match status" value="1"/>
</dbReference>
<dbReference type="GO" id="GO:0009102">
    <property type="term" value="P:biotin biosynthetic process"/>
    <property type="evidence" value="ECO:0007669"/>
    <property type="project" value="UniProtKB-UniRule"/>
</dbReference>
<comment type="similarity">
    <text evidence="8">Belongs to the dethiobiotin synthetase family.</text>
</comment>
<proteinExistence type="inferred from homology"/>
<organism evidence="9 10">
    <name type="scientific">Photobacterium galatheae</name>
    <dbReference type="NCBI Taxonomy" id="1654360"/>
    <lineage>
        <taxon>Bacteria</taxon>
        <taxon>Pseudomonadati</taxon>
        <taxon>Pseudomonadota</taxon>
        <taxon>Gammaproteobacteria</taxon>
        <taxon>Vibrionales</taxon>
        <taxon>Vibrionaceae</taxon>
        <taxon>Photobacterium</taxon>
    </lineage>
</organism>
<evidence type="ECO:0000313" key="10">
    <source>
        <dbReference type="Proteomes" id="UP000027192"/>
    </source>
</evidence>
<gene>
    <name evidence="8 9" type="primary">bioD</name>
    <name evidence="9" type="ORF">EA58_07435</name>
</gene>
<feature type="active site" evidence="8">
    <location>
        <position position="38"/>
    </location>
</feature>
<dbReference type="GO" id="GO:0000287">
    <property type="term" value="F:magnesium ion binding"/>
    <property type="evidence" value="ECO:0007669"/>
    <property type="project" value="UniProtKB-UniRule"/>
</dbReference>
<feature type="binding site" evidence="8">
    <location>
        <begin position="116"/>
        <end position="119"/>
    </location>
    <ligand>
        <name>ATP</name>
        <dbReference type="ChEBI" id="CHEBI:30616"/>
    </ligand>
</feature>
<dbReference type="UniPathway" id="UPA00078">
    <property type="reaction ID" value="UER00161"/>
</dbReference>
<comment type="cofactor">
    <cofactor evidence="8">
        <name>Mg(2+)</name>
        <dbReference type="ChEBI" id="CHEBI:18420"/>
    </cofactor>
</comment>
<feature type="binding site" evidence="8">
    <location>
        <begin position="13"/>
        <end position="18"/>
    </location>
    <ligand>
        <name>ATP</name>
        <dbReference type="ChEBI" id="CHEBI:30616"/>
    </ligand>
</feature>
<feature type="binding site" evidence="8">
    <location>
        <begin position="205"/>
        <end position="207"/>
    </location>
    <ligand>
        <name>ATP</name>
        <dbReference type="ChEBI" id="CHEBI:30616"/>
    </ligand>
</feature>
<dbReference type="EMBL" id="JMIB01000010">
    <property type="protein sequence ID" value="KDM92314.1"/>
    <property type="molecule type" value="Genomic_DNA"/>
</dbReference>
<keyword evidence="4 8" id="KW-0547">Nucleotide-binding</keyword>
<sequence length="232" mass="25185">MTNAFFVTGTDTDAGKTVVTRTLIASGVKSGYRTTGFKPIASGSTLTVYGMRNSDALYLQAASQPELAYEEVNPFTFEPPIAPHIAARQAGVEICPDKLSSGLYHLKQKSDLVFVEGAGGWRVPLSETTKFSDWVKQENLPVILVVGVKLGCLNHAMLTAEAIERDGLTLAGWVANLVDPETSCYDENLRYLEAMLPAPKLGEIPHLPDIGKRDLTEYLNLELLGFPASVQL</sequence>